<feature type="region of interest" description="Disordered" evidence="3">
    <location>
        <begin position="1"/>
        <end position="26"/>
    </location>
</feature>
<dbReference type="AlphaFoldDB" id="A0A917WMI7"/>
<organism evidence="5 6">
    <name type="scientific">Nakamurella endophytica</name>
    <dbReference type="NCBI Taxonomy" id="1748367"/>
    <lineage>
        <taxon>Bacteria</taxon>
        <taxon>Bacillati</taxon>
        <taxon>Actinomycetota</taxon>
        <taxon>Actinomycetes</taxon>
        <taxon>Nakamurellales</taxon>
        <taxon>Nakamurellaceae</taxon>
        <taxon>Nakamurella</taxon>
    </lineage>
</organism>
<keyword evidence="2" id="KW-0547">Nucleotide-binding</keyword>
<gene>
    <name evidence="5" type="ORF">GCM10011594_38070</name>
</gene>
<name>A0A917WMI7_9ACTN</name>
<accession>A0A917WMI7</accession>
<dbReference type="SUPFAM" id="SSF140931">
    <property type="entry name" value="Fic-like"/>
    <property type="match status" value="1"/>
</dbReference>
<reference evidence="5" key="1">
    <citation type="journal article" date="2014" name="Int. J. Syst. Evol. Microbiol.">
        <title>Complete genome sequence of Corynebacterium casei LMG S-19264T (=DSM 44701T), isolated from a smear-ripened cheese.</title>
        <authorList>
            <consortium name="US DOE Joint Genome Institute (JGI-PGF)"/>
            <person name="Walter F."/>
            <person name="Albersmeier A."/>
            <person name="Kalinowski J."/>
            <person name="Ruckert C."/>
        </authorList>
    </citation>
    <scope>NUCLEOTIDE SEQUENCE</scope>
    <source>
        <strain evidence="5">CGMCC 4.7308</strain>
    </source>
</reference>
<dbReference type="RefSeq" id="WP_188944359.1">
    <property type="nucleotide sequence ID" value="NZ_BMNA01000013.1"/>
</dbReference>
<evidence type="ECO:0000256" key="1">
    <source>
        <dbReference type="PIRSR" id="PIRSR640198-1"/>
    </source>
</evidence>
<dbReference type="InterPro" id="IPR040198">
    <property type="entry name" value="Fido_containing"/>
</dbReference>
<dbReference type="PANTHER" id="PTHR13504">
    <property type="entry name" value="FIDO DOMAIN-CONTAINING PROTEIN DDB_G0283145"/>
    <property type="match status" value="1"/>
</dbReference>
<feature type="active site" evidence="1">
    <location>
        <position position="233"/>
    </location>
</feature>
<keyword evidence="2" id="KW-0067">ATP-binding</keyword>
<evidence type="ECO:0000256" key="2">
    <source>
        <dbReference type="PIRSR" id="PIRSR640198-2"/>
    </source>
</evidence>
<sequence>MDPQLFGEGTATGILVPITGTDPERGPWDHRAFLPDPLPDTAPDSLTGTTYRAVANARAALAALDSTARHLPNLRLLRRPTLRSEAQSTSALEGTCEPLERVLTAADDPAEPRMREVINYETMAEEAFEWAGQGRTLTVPALAELQLILVRGTALEKSTSGMVRPVQVVIGRRPGISDTEFPVRAARFVPPPPGVDLEARLRDLLTWIAESDVTMVDPVVAAAMAHYQFETLHPFHDGNGRIGRMLIVLHLLGMKTLHEPTLTVSPWFEARRDAYQDGLLRVSTHGDWNSWIHFFALGLESSANATQRRMLGLVDTQAELKERVRKSPLRADSAHSLVDLAVSRITFTVRQAAAELGVSYPRANKLVTALIGLDILSQLGDQPYNRRFFAPQVLRVLVDRAGD</sequence>
<dbReference type="InterPro" id="IPR036597">
    <property type="entry name" value="Fido-like_dom_sf"/>
</dbReference>
<dbReference type="Gene3D" id="1.10.3290.10">
    <property type="entry name" value="Fido-like domain"/>
    <property type="match status" value="1"/>
</dbReference>
<dbReference type="InterPro" id="IPR003812">
    <property type="entry name" value="Fido"/>
</dbReference>
<dbReference type="EMBL" id="BMNA01000013">
    <property type="protein sequence ID" value="GGM14431.1"/>
    <property type="molecule type" value="Genomic_DNA"/>
</dbReference>
<dbReference type="PROSITE" id="PS51459">
    <property type="entry name" value="FIDO"/>
    <property type="match status" value="1"/>
</dbReference>
<evidence type="ECO:0000259" key="4">
    <source>
        <dbReference type="PROSITE" id="PS51459"/>
    </source>
</evidence>
<feature type="domain" description="Fido" evidence="4">
    <location>
        <begin position="137"/>
        <end position="297"/>
    </location>
</feature>
<dbReference type="InterPro" id="IPR025758">
    <property type="entry name" value="Fic/DOC_N"/>
</dbReference>
<keyword evidence="6" id="KW-1185">Reference proteome</keyword>
<feature type="binding site" evidence="2">
    <location>
        <begin position="237"/>
        <end position="244"/>
    </location>
    <ligand>
        <name>ATP</name>
        <dbReference type="ChEBI" id="CHEBI:30616"/>
    </ligand>
</feature>
<evidence type="ECO:0000313" key="6">
    <source>
        <dbReference type="Proteomes" id="UP000655208"/>
    </source>
</evidence>
<evidence type="ECO:0000313" key="5">
    <source>
        <dbReference type="EMBL" id="GGM14431.1"/>
    </source>
</evidence>
<dbReference type="Pfam" id="PF13784">
    <property type="entry name" value="Fic_N"/>
    <property type="match status" value="1"/>
</dbReference>
<proteinExistence type="predicted"/>
<protein>
    <submittedName>
        <fullName evidence="5">Cell filamentation protein Fic</fullName>
    </submittedName>
</protein>
<dbReference type="PANTHER" id="PTHR13504:SF38">
    <property type="entry name" value="FIDO DOMAIN-CONTAINING PROTEIN"/>
    <property type="match status" value="1"/>
</dbReference>
<reference evidence="5" key="2">
    <citation type="submission" date="2020-09" db="EMBL/GenBank/DDBJ databases">
        <authorList>
            <person name="Sun Q."/>
            <person name="Zhou Y."/>
        </authorList>
    </citation>
    <scope>NUCLEOTIDE SEQUENCE</scope>
    <source>
        <strain evidence="5">CGMCC 4.7308</strain>
    </source>
</reference>
<dbReference type="Proteomes" id="UP000655208">
    <property type="component" value="Unassembled WGS sequence"/>
</dbReference>
<comment type="caution">
    <text evidence="5">The sequence shown here is derived from an EMBL/GenBank/DDBJ whole genome shotgun (WGS) entry which is preliminary data.</text>
</comment>
<dbReference type="GO" id="GO:0005524">
    <property type="term" value="F:ATP binding"/>
    <property type="evidence" value="ECO:0007669"/>
    <property type="project" value="UniProtKB-KW"/>
</dbReference>
<dbReference type="Pfam" id="PF02661">
    <property type="entry name" value="Fic"/>
    <property type="match status" value="1"/>
</dbReference>
<evidence type="ECO:0000256" key="3">
    <source>
        <dbReference type="SAM" id="MobiDB-lite"/>
    </source>
</evidence>